<dbReference type="GO" id="GO:0016651">
    <property type="term" value="F:oxidoreductase activity, acting on NAD(P)H"/>
    <property type="evidence" value="ECO:0007669"/>
    <property type="project" value="TreeGrafter"/>
</dbReference>
<dbReference type="PRINTS" id="PR00368">
    <property type="entry name" value="FADPNR"/>
</dbReference>
<gene>
    <name evidence="7" type="ORF">GCM10012275_49270</name>
</gene>
<proteinExistence type="predicted"/>
<reference evidence="7" key="2">
    <citation type="submission" date="2020-09" db="EMBL/GenBank/DDBJ databases">
        <authorList>
            <person name="Sun Q."/>
            <person name="Zhou Y."/>
        </authorList>
    </citation>
    <scope>NUCLEOTIDE SEQUENCE</scope>
    <source>
        <strain evidence="7">CGMCC 4.5737</strain>
    </source>
</reference>
<evidence type="ECO:0000256" key="3">
    <source>
        <dbReference type="ARBA" id="ARBA00022827"/>
    </source>
</evidence>
<reference evidence="7" key="1">
    <citation type="journal article" date="2014" name="Int. J. Syst. Evol. Microbiol.">
        <title>Complete genome sequence of Corynebacterium casei LMG S-19264T (=DSM 44701T), isolated from a smear-ripened cheese.</title>
        <authorList>
            <consortium name="US DOE Joint Genome Institute (JGI-PGF)"/>
            <person name="Walter F."/>
            <person name="Albersmeier A."/>
            <person name="Kalinowski J."/>
            <person name="Ruckert C."/>
        </authorList>
    </citation>
    <scope>NUCLEOTIDE SEQUENCE</scope>
    <source>
        <strain evidence="7">CGMCC 4.5737</strain>
    </source>
</reference>
<evidence type="ECO:0000259" key="5">
    <source>
        <dbReference type="Pfam" id="PF07992"/>
    </source>
</evidence>
<name>A0A8J3CI69_9PSEU</name>
<dbReference type="SUPFAM" id="SSF55424">
    <property type="entry name" value="FAD/NAD-linked reductases, dimerisation (C-terminal) domain"/>
    <property type="match status" value="1"/>
</dbReference>
<comment type="cofactor">
    <cofactor evidence="1">
        <name>FAD</name>
        <dbReference type="ChEBI" id="CHEBI:57692"/>
    </cofactor>
</comment>
<dbReference type="Gene3D" id="3.50.50.60">
    <property type="entry name" value="FAD/NAD(P)-binding domain"/>
    <property type="match status" value="2"/>
</dbReference>
<organism evidence="7 8">
    <name type="scientific">Longimycelium tulufanense</name>
    <dbReference type="NCBI Taxonomy" id="907463"/>
    <lineage>
        <taxon>Bacteria</taxon>
        <taxon>Bacillati</taxon>
        <taxon>Actinomycetota</taxon>
        <taxon>Actinomycetes</taxon>
        <taxon>Pseudonocardiales</taxon>
        <taxon>Pseudonocardiaceae</taxon>
        <taxon>Longimycelium</taxon>
    </lineage>
</organism>
<sequence length="408" mass="43727">MSEPGRVVIVGAGMAGATAAGALREQGFAGEVVLIGQEIHRPYQLPPLSKGLLQGTTDEPDWVHGPGFHEEKRIEFRRGSTVVRIDPRDHVVETDDGERLRYDQLLLATGSEPRPLDLPGGELAGLRTLRTVDDSLALREALAEQPRVVIIGAGWIGCEVAAAARHHGAQVTVVAPEPLPLVRVLGARMGAVFRDLHAAHGVAWRLGNNVTGFIGEARVHAVQCDDGSELPADLVVIGVGAAPRLALAEDAGLALADDVPGRGVAVDSRLRSSVPDIYAAGDVAAHDHPRYGRLRVEHWANAKDQGAHAAATMLGSPNPYNATPYFFTDQYDLGMEYRGLADPDDQVVVRGDLGALEFIAFWLRDGRVRAAMNVNMWDDGDALQALVDNQAPVTVEDLREEDLSSLIP</sequence>
<keyword evidence="3" id="KW-0274">FAD</keyword>
<dbReference type="PANTHER" id="PTHR43557">
    <property type="entry name" value="APOPTOSIS-INDUCING FACTOR 1"/>
    <property type="match status" value="1"/>
</dbReference>
<dbReference type="InterPro" id="IPR023753">
    <property type="entry name" value="FAD/NAD-binding_dom"/>
</dbReference>
<dbReference type="Proteomes" id="UP000637578">
    <property type="component" value="Unassembled WGS sequence"/>
</dbReference>
<feature type="domain" description="FAD/NAD(P)-binding" evidence="5">
    <location>
        <begin position="6"/>
        <end position="306"/>
    </location>
</feature>
<accession>A0A8J3CI69</accession>
<evidence type="ECO:0000313" key="8">
    <source>
        <dbReference type="Proteomes" id="UP000637578"/>
    </source>
</evidence>
<evidence type="ECO:0000313" key="7">
    <source>
        <dbReference type="EMBL" id="GGM72773.1"/>
    </source>
</evidence>
<dbReference type="Gene3D" id="3.30.390.30">
    <property type="match status" value="1"/>
</dbReference>
<dbReference type="Pfam" id="PF14759">
    <property type="entry name" value="Reductase_C"/>
    <property type="match status" value="1"/>
</dbReference>
<evidence type="ECO:0000256" key="2">
    <source>
        <dbReference type="ARBA" id="ARBA00022630"/>
    </source>
</evidence>
<keyword evidence="2" id="KW-0285">Flavoprotein</keyword>
<protein>
    <submittedName>
        <fullName evidence="7">Ferredoxin reductase</fullName>
    </submittedName>
</protein>
<evidence type="ECO:0000256" key="1">
    <source>
        <dbReference type="ARBA" id="ARBA00001974"/>
    </source>
</evidence>
<evidence type="ECO:0000259" key="6">
    <source>
        <dbReference type="Pfam" id="PF14759"/>
    </source>
</evidence>
<dbReference type="InterPro" id="IPR016156">
    <property type="entry name" value="FAD/NAD-linked_Rdtase_dimer_sf"/>
</dbReference>
<dbReference type="InterPro" id="IPR036188">
    <property type="entry name" value="FAD/NAD-bd_sf"/>
</dbReference>
<feature type="domain" description="Reductase C-terminal" evidence="6">
    <location>
        <begin position="325"/>
        <end position="402"/>
    </location>
</feature>
<comment type="caution">
    <text evidence="7">The sequence shown here is derived from an EMBL/GenBank/DDBJ whole genome shotgun (WGS) entry which is preliminary data.</text>
</comment>
<dbReference type="InterPro" id="IPR028202">
    <property type="entry name" value="Reductase_C"/>
</dbReference>
<dbReference type="Pfam" id="PF07992">
    <property type="entry name" value="Pyr_redox_2"/>
    <property type="match status" value="1"/>
</dbReference>
<keyword evidence="4" id="KW-0560">Oxidoreductase</keyword>
<keyword evidence="8" id="KW-1185">Reference proteome</keyword>
<dbReference type="EMBL" id="BMMK01000029">
    <property type="protein sequence ID" value="GGM72773.1"/>
    <property type="molecule type" value="Genomic_DNA"/>
</dbReference>
<dbReference type="RefSeq" id="WP_189060795.1">
    <property type="nucleotide sequence ID" value="NZ_BMMK01000029.1"/>
</dbReference>
<dbReference type="AlphaFoldDB" id="A0A8J3CI69"/>
<dbReference type="InterPro" id="IPR050446">
    <property type="entry name" value="FAD-oxidoreductase/Apoptosis"/>
</dbReference>
<dbReference type="GO" id="GO:0005737">
    <property type="term" value="C:cytoplasm"/>
    <property type="evidence" value="ECO:0007669"/>
    <property type="project" value="TreeGrafter"/>
</dbReference>
<dbReference type="PANTHER" id="PTHR43557:SF2">
    <property type="entry name" value="RIESKE DOMAIN-CONTAINING PROTEIN-RELATED"/>
    <property type="match status" value="1"/>
</dbReference>
<dbReference type="SUPFAM" id="SSF51905">
    <property type="entry name" value="FAD/NAD(P)-binding domain"/>
    <property type="match status" value="1"/>
</dbReference>
<dbReference type="PRINTS" id="PR00411">
    <property type="entry name" value="PNDRDTASEI"/>
</dbReference>
<evidence type="ECO:0000256" key="4">
    <source>
        <dbReference type="ARBA" id="ARBA00023002"/>
    </source>
</evidence>